<comment type="catalytic activity">
    <reaction evidence="4 5">
        <text>L-glutaminyl-[peptide chain release factor] + S-adenosyl-L-methionine = N(5)-methyl-L-glutaminyl-[peptide chain release factor] + S-adenosyl-L-homocysteine + H(+)</text>
        <dbReference type="Rhea" id="RHEA:42896"/>
        <dbReference type="Rhea" id="RHEA-COMP:10271"/>
        <dbReference type="Rhea" id="RHEA-COMP:10272"/>
        <dbReference type="ChEBI" id="CHEBI:15378"/>
        <dbReference type="ChEBI" id="CHEBI:30011"/>
        <dbReference type="ChEBI" id="CHEBI:57856"/>
        <dbReference type="ChEBI" id="CHEBI:59789"/>
        <dbReference type="ChEBI" id="CHEBI:61891"/>
        <dbReference type="EC" id="2.1.1.297"/>
    </reaction>
</comment>
<dbReference type="EC" id="2.1.1.297" evidence="5"/>
<dbReference type="Pfam" id="PF17827">
    <property type="entry name" value="PrmC_N"/>
    <property type="match status" value="1"/>
</dbReference>
<feature type="binding site" evidence="5">
    <location>
        <position position="175"/>
    </location>
    <ligand>
        <name>S-adenosyl-L-methionine</name>
        <dbReference type="ChEBI" id="CHEBI:59789"/>
    </ligand>
</feature>
<feature type="binding site" evidence="5">
    <location>
        <begin position="125"/>
        <end position="129"/>
    </location>
    <ligand>
        <name>S-adenosyl-L-methionine</name>
        <dbReference type="ChEBI" id="CHEBI:59789"/>
    </ligand>
</feature>
<dbReference type="InterPro" id="IPR007848">
    <property type="entry name" value="Small_mtfrase_dom"/>
</dbReference>
<keyword evidence="3 5" id="KW-0949">S-adenosyl-L-methionine</keyword>
<feature type="binding site" evidence="5">
    <location>
        <begin position="193"/>
        <end position="196"/>
    </location>
    <ligand>
        <name>substrate</name>
    </ligand>
</feature>
<dbReference type="GO" id="GO:0102559">
    <property type="term" value="F:peptide chain release factor N(5)-glutamine methyltransferase activity"/>
    <property type="evidence" value="ECO:0007669"/>
    <property type="project" value="UniProtKB-EC"/>
</dbReference>
<dbReference type="NCBIfam" id="TIGR03534">
    <property type="entry name" value="RF_mod_PrmC"/>
    <property type="match status" value="1"/>
</dbReference>
<reference evidence="8 9" key="1">
    <citation type="submission" date="2018-05" db="EMBL/GenBank/DDBJ databases">
        <title>Genomic Encyclopedia of Archaeal and Bacterial Type Strains, Phase II (KMG-II): from individual species to whole genera.</title>
        <authorList>
            <person name="Goeker M."/>
        </authorList>
    </citation>
    <scope>NUCLEOTIDE SEQUENCE [LARGE SCALE GENOMIC DNA]</scope>
    <source>
        <strain evidence="8 9">DSM 22214</strain>
    </source>
</reference>
<dbReference type="HAMAP" id="MF_02126">
    <property type="entry name" value="RF_methyltr_PrmC"/>
    <property type="match status" value="1"/>
</dbReference>
<dbReference type="RefSeq" id="WP_109744258.1">
    <property type="nucleotide sequence ID" value="NZ_QGGO01000022.1"/>
</dbReference>
<keyword evidence="1 5" id="KW-0489">Methyltransferase</keyword>
<evidence type="ECO:0000256" key="2">
    <source>
        <dbReference type="ARBA" id="ARBA00022679"/>
    </source>
</evidence>
<dbReference type="CDD" id="cd02440">
    <property type="entry name" value="AdoMet_MTases"/>
    <property type="match status" value="1"/>
</dbReference>
<dbReference type="NCBIfam" id="TIGR00536">
    <property type="entry name" value="hemK_fam"/>
    <property type="match status" value="1"/>
</dbReference>
<feature type="domain" description="Release factor glutamine methyltransferase N-terminal" evidence="7">
    <location>
        <begin position="22"/>
        <end position="73"/>
    </location>
</feature>
<dbReference type="PROSITE" id="PS00092">
    <property type="entry name" value="N6_MTASE"/>
    <property type="match status" value="1"/>
</dbReference>
<dbReference type="AlphaFoldDB" id="A0A316DWK4"/>
<dbReference type="GO" id="GO:0032259">
    <property type="term" value="P:methylation"/>
    <property type="evidence" value="ECO:0007669"/>
    <property type="project" value="UniProtKB-KW"/>
</dbReference>
<evidence type="ECO:0000256" key="3">
    <source>
        <dbReference type="ARBA" id="ARBA00022691"/>
    </source>
</evidence>
<sequence length="287" mass="32526">MNSTKTLFSQLIAEITSVYEENEAKSIVYLLLEHYLKISKTDILLDNPVAQLFDFTEIIQRIKAQEPVQYIIGTTEFYGRTFKVTPATLIPRPETEELVQLTVSSYQLEVNKRHFGVEAKILDIGTGSGCIAISLACEIPEAQVYAYDISEDALKVAKENAERNGVKVIFEKTDFLTLKPNPQPLKPTIIVSNPPYVMNAEKAEMEKNVLEYEPHLALFVEDDNPLIFYKKIAEFAAKNLIKNGLCVVEINQALGLETAELFWNQGFHYVEVVKDMFGKDRIVKAIR</sequence>
<evidence type="ECO:0000256" key="4">
    <source>
        <dbReference type="ARBA" id="ARBA00048391"/>
    </source>
</evidence>
<dbReference type="EMBL" id="QGGO01000022">
    <property type="protein sequence ID" value="PWK21858.1"/>
    <property type="molecule type" value="Genomic_DNA"/>
</dbReference>
<evidence type="ECO:0000259" key="6">
    <source>
        <dbReference type="Pfam" id="PF05175"/>
    </source>
</evidence>
<dbReference type="InterPro" id="IPR002052">
    <property type="entry name" value="DNA_methylase_N6_adenine_CS"/>
</dbReference>
<evidence type="ECO:0000313" key="8">
    <source>
        <dbReference type="EMBL" id="PWK21858.1"/>
    </source>
</evidence>
<dbReference type="OrthoDB" id="9800643at2"/>
<accession>A0A316DWK4</accession>
<dbReference type="InterPro" id="IPR019874">
    <property type="entry name" value="RF_methyltr_PrmC"/>
</dbReference>
<evidence type="ECO:0000259" key="7">
    <source>
        <dbReference type="Pfam" id="PF17827"/>
    </source>
</evidence>
<name>A0A316DWK4_9BACT</name>
<feature type="binding site" evidence="5">
    <location>
        <position position="148"/>
    </location>
    <ligand>
        <name>S-adenosyl-L-methionine</name>
        <dbReference type="ChEBI" id="CHEBI:59789"/>
    </ligand>
</feature>
<comment type="similarity">
    <text evidence="5">Belongs to the protein N5-glutamine methyltransferase family. PrmC subfamily.</text>
</comment>
<evidence type="ECO:0000256" key="5">
    <source>
        <dbReference type="HAMAP-Rule" id="MF_02126"/>
    </source>
</evidence>
<dbReference type="Pfam" id="PF05175">
    <property type="entry name" value="MTS"/>
    <property type="match status" value="1"/>
</dbReference>
<evidence type="ECO:0000256" key="1">
    <source>
        <dbReference type="ARBA" id="ARBA00022603"/>
    </source>
</evidence>
<dbReference type="Gene3D" id="1.10.8.10">
    <property type="entry name" value="DNA helicase RuvA subunit, C-terminal domain"/>
    <property type="match status" value="1"/>
</dbReference>
<dbReference type="GO" id="GO:0003676">
    <property type="term" value="F:nucleic acid binding"/>
    <property type="evidence" value="ECO:0007669"/>
    <property type="project" value="InterPro"/>
</dbReference>
<dbReference type="InterPro" id="IPR029063">
    <property type="entry name" value="SAM-dependent_MTases_sf"/>
</dbReference>
<dbReference type="InterPro" id="IPR040758">
    <property type="entry name" value="PrmC_N"/>
</dbReference>
<dbReference type="InterPro" id="IPR050320">
    <property type="entry name" value="N5-glutamine_MTase"/>
</dbReference>
<gene>
    <name evidence="5" type="primary">prmC</name>
    <name evidence="8" type="ORF">LV89_03571</name>
</gene>
<dbReference type="Proteomes" id="UP000245489">
    <property type="component" value="Unassembled WGS sequence"/>
</dbReference>
<keyword evidence="9" id="KW-1185">Reference proteome</keyword>
<comment type="caution">
    <text evidence="8">The sequence shown here is derived from an EMBL/GenBank/DDBJ whole genome shotgun (WGS) entry which is preliminary data.</text>
</comment>
<feature type="domain" description="Methyltransferase small" evidence="6">
    <location>
        <begin position="118"/>
        <end position="201"/>
    </location>
</feature>
<proteinExistence type="inferred from homology"/>
<dbReference type="Gene3D" id="3.40.50.150">
    <property type="entry name" value="Vaccinia Virus protein VP39"/>
    <property type="match status" value="1"/>
</dbReference>
<evidence type="ECO:0000313" key="9">
    <source>
        <dbReference type="Proteomes" id="UP000245489"/>
    </source>
</evidence>
<feature type="binding site" evidence="5">
    <location>
        <position position="193"/>
    </location>
    <ligand>
        <name>S-adenosyl-L-methionine</name>
        <dbReference type="ChEBI" id="CHEBI:59789"/>
    </ligand>
</feature>
<dbReference type="SUPFAM" id="SSF53335">
    <property type="entry name" value="S-adenosyl-L-methionine-dependent methyltransferases"/>
    <property type="match status" value="1"/>
</dbReference>
<dbReference type="PANTHER" id="PTHR18895">
    <property type="entry name" value="HEMK METHYLTRANSFERASE"/>
    <property type="match status" value="1"/>
</dbReference>
<comment type="function">
    <text evidence="5">Methylates the class 1 translation termination release factors RF1/PrfA and RF2/PrfB on the glutamine residue of the universally conserved GGQ motif.</text>
</comment>
<keyword evidence="2 5" id="KW-0808">Transferase</keyword>
<organism evidence="8 9">
    <name type="scientific">Arcicella aurantiaca</name>
    <dbReference type="NCBI Taxonomy" id="591202"/>
    <lineage>
        <taxon>Bacteria</taxon>
        <taxon>Pseudomonadati</taxon>
        <taxon>Bacteroidota</taxon>
        <taxon>Cytophagia</taxon>
        <taxon>Cytophagales</taxon>
        <taxon>Flectobacillaceae</taxon>
        <taxon>Arcicella</taxon>
    </lineage>
</organism>
<dbReference type="PANTHER" id="PTHR18895:SF74">
    <property type="entry name" value="MTRF1L RELEASE FACTOR GLUTAMINE METHYLTRANSFERASE"/>
    <property type="match status" value="1"/>
</dbReference>
<protein>
    <recommendedName>
        <fullName evidence="5">Release factor glutamine methyltransferase</fullName>
        <shortName evidence="5">RF MTase</shortName>
        <ecNumber evidence="5">2.1.1.297</ecNumber>
    </recommendedName>
    <alternativeName>
        <fullName evidence="5">N5-glutamine methyltransferase PrmC</fullName>
    </alternativeName>
    <alternativeName>
        <fullName evidence="5">Protein-(glutamine-N5) MTase PrmC</fullName>
    </alternativeName>
    <alternativeName>
        <fullName evidence="5">Protein-glutamine N-methyltransferase PrmC</fullName>
    </alternativeName>
</protein>
<dbReference type="InterPro" id="IPR004556">
    <property type="entry name" value="HemK-like"/>
</dbReference>